<dbReference type="GO" id="GO:0003677">
    <property type="term" value="F:DNA binding"/>
    <property type="evidence" value="ECO:0007669"/>
    <property type="project" value="UniProtKB-UniRule"/>
</dbReference>
<evidence type="ECO:0000313" key="6">
    <source>
        <dbReference type="Proteomes" id="UP000092024"/>
    </source>
</evidence>
<dbReference type="Proteomes" id="UP000092024">
    <property type="component" value="Unassembled WGS sequence"/>
</dbReference>
<reference evidence="5 6" key="1">
    <citation type="submission" date="2016-05" db="EMBL/GenBank/DDBJ databases">
        <title>Paenibacillus oryzae. sp. nov., isolated from the rice root.</title>
        <authorList>
            <person name="Zhang J."/>
            <person name="Zhang X."/>
        </authorList>
    </citation>
    <scope>NUCLEOTIDE SEQUENCE [LARGE SCALE GENOMIC DNA]</scope>
    <source>
        <strain evidence="5 6">1DrF-4</strain>
    </source>
</reference>
<dbReference type="RefSeq" id="WP_068678627.1">
    <property type="nucleotide sequence ID" value="NZ_LYPA01000020.1"/>
</dbReference>
<protein>
    <recommendedName>
        <fullName evidence="4">HTH-type transcriptional regulator</fullName>
    </recommendedName>
</protein>
<evidence type="ECO:0000256" key="2">
    <source>
        <dbReference type="ARBA" id="ARBA00023125"/>
    </source>
</evidence>
<dbReference type="SUPFAM" id="SSF46785">
    <property type="entry name" value="Winged helix' DNA-binding domain"/>
    <property type="match status" value="1"/>
</dbReference>
<evidence type="ECO:0000256" key="1">
    <source>
        <dbReference type="ARBA" id="ARBA00023015"/>
    </source>
</evidence>
<evidence type="ECO:0000256" key="4">
    <source>
        <dbReference type="PIRNR" id="PIRNR006707"/>
    </source>
</evidence>
<dbReference type="AlphaFoldDB" id="A0A1A5YUG3"/>
<dbReference type="InterPro" id="IPR026282">
    <property type="entry name" value="MJ1563"/>
</dbReference>
<keyword evidence="1 4" id="KW-0805">Transcription regulation</keyword>
<name>A0A1A5YUG3_9BACL</name>
<sequence>MNELAELSDEQRALLLQMRRRVVESIGKNMDLYGITLSIGHLYGNMYFNREPVTLDEMSETMGMSKTSMSTGMRTLYDLKMINKVWGKGSRKDLYEVESDWHQNFADFFSIKWRKAVEQNMSALNRSMKEIGVLLERFSDDLAMVKLLQSDQEKINDALAYYKWLDRLIDSFESGEIYNFIPKEEPN</sequence>
<dbReference type="InterPro" id="IPR036388">
    <property type="entry name" value="WH-like_DNA-bd_sf"/>
</dbReference>
<proteinExistence type="inferred from homology"/>
<keyword evidence="3 4" id="KW-0804">Transcription</keyword>
<dbReference type="InterPro" id="IPR036390">
    <property type="entry name" value="WH_DNA-bd_sf"/>
</dbReference>
<dbReference type="PANTHER" id="PTHR38465:SF1">
    <property type="entry name" value="HTH-TYPE TRANSCRIPTIONAL REGULATOR MJ1563-RELATED"/>
    <property type="match status" value="1"/>
</dbReference>
<accession>A0A1A5YUG3</accession>
<dbReference type="InterPro" id="IPR052362">
    <property type="entry name" value="HTH-GbsR_regulator"/>
</dbReference>
<organism evidence="5 6">
    <name type="scientific">Paenibacillus oryzae</name>
    <dbReference type="NCBI Taxonomy" id="1844972"/>
    <lineage>
        <taxon>Bacteria</taxon>
        <taxon>Bacillati</taxon>
        <taxon>Bacillota</taxon>
        <taxon>Bacilli</taxon>
        <taxon>Bacillales</taxon>
        <taxon>Paenibacillaceae</taxon>
        <taxon>Paenibacillus</taxon>
    </lineage>
</organism>
<keyword evidence="6" id="KW-1185">Reference proteome</keyword>
<dbReference type="Gene3D" id="1.10.10.10">
    <property type="entry name" value="Winged helix-like DNA-binding domain superfamily/Winged helix DNA-binding domain"/>
    <property type="match status" value="1"/>
</dbReference>
<comment type="caution">
    <text evidence="5">The sequence shown here is derived from an EMBL/GenBank/DDBJ whole genome shotgun (WGS) entry which is preliminary data.</text>
</comment>
<evidence type="ECO:0000256" key="3">
    <source>
        <dbReference type="ARBA" id="ARBA00023163"/>
    </source>
</evidence>
<comment type="similarity">
    <text evidence="4">Belongs to the GbsR family.</text>
</comment>
<gene>
    <name evidence="5" type="ORF">A7K91_00345</name>
</gene>
<dbReference type="EMBL" id="LYPA01000020">
    <property type="protein sequence ID" value="OBR69218.1"/>
    <property type="molecule type" value="Genomic_DNA"/>
</dbReference>
<dbReference type="STRING" id="1844972.A7K91_00345"/>
<evidence type="ECO:0000313" key="5">
    <source>
        <dbReference type="EMBL" id="OBR69218.1"/>
    </source>
</evidence>
<dbReference type="OrthoDB" id="9800374at2"/>
<keyword evidence="2 4" id="KW-0238">DNA-binding</keyword>
<dbReference type="PANTHER" id="PTHR38465">
    <property type="entry name" value="HTH-TYPE TRANSCRIPTIONAL REGULATOR MJ1563-RELATED"/>
    <property type="match status" value="1"/>
</dbReference>
<dbReference type="PIRSF" id="PIRSF006707">
    <property type="entry name" value="MJ1563"/>
    <property type="match status" value="1"/>
</dbReference>